<protein>
    <submittedName>
        <fullName evidence="2">Uncharacterized protein</fullName>
    </submittedName>
</protein>
<keyword evidence="1" id="KW-1133">Transmembrane helix</keyword>
<organism evidence="2 3">
    <name type="scientific">Boseongicola aestuarii</name>
    <dbReference type="NCBI Taxonomy" id="1470561"/>
    <lineage>
        <taxon>Bacteria</taxon>
        <taxon>Pseudomonadati</taxon>
        <taxon>Pseudomonadota</taxon>
        <taxon>Alphaproteobacteria</taxon>
        <taxon>Rhodobacterales</taxon>
        <taxon>Paracoccaceae</taxon>
        <taxon>Boseongicola</taxon>
    </lineage>
</organism>
<keyword evidence="1" id="KW-0472">Membrane</keyword>
<evidence type="ECO:0000313" key="2">
    <source>
        <dbReference type="EMBL" id="SMX24552.1"/>
    </source>
</evidence>
<evidence type="ECO:0000313" key="3">
    <source>
        <dbReference type="Proteomes" id="UP000201838"/>
    </source>
</evidence>
<keyword evidence="3" id="KW-1185">Reference proteome</keyword>
<proteinExistence type="predicted"/>
<feature type="transmembrane region" description="Helical" evidence="1">
    <location>
        <begin position="6"/>
        <end position="26"/>
    </location>
</feature>
<gene>
    <name evidence="2" type="ORF">BOA8489_02678</name>
</gene>
<keyword evidence="1" id="KW-0812">Transmembrane</keyword>
<sequence>MILKIVTLFLVVIAVLGMFGKLRWILPWKNRLASDKCRHCGRHRIGKSPCPCGKA</sequence>
<dbReference type="AlphaFoldDB" id="A0A238J2U5"/>
<name>A0A238J2U5_9RHOB</name>
<evidence type="ECO:0000256" key="1">
    <source>
        <dbReference type="SAM" id="Phobius"/>
    </source>
</evidence>
<dbReference type="Proteomes" id="UP000201838">
    <property type="component" value="Unassembled WGS sequence"/>
</dbReference>
<reference evidence="2 3" key="1">
    <citation type="submission" date="2017-05" db="EMBL/GenBank/DDBJ databases">
        <authorList>
            <person name="Song R."/>
            <person name="Chenine A.L."/>
            <person name="Ruprecht R.M."/>
        </authorList>
    </citation>
    <scope>NUCLEOTIDE SEQUENCE [LARGE SCALE GENOMIC DNA]</scope>
    <source>
        <strain evidence="2 3">CECT 8489</strain>
    </source>
</reference>
<accession>A0A238J2U5</accession>
<dbReference type="EMBL" id="FXXQ01000009">
    <property type="protein sequence ID" value="SMX24552.1"/>
    <property type="molecule type" value="Genomic_DNA"/>
</dbReference>